<comment type="subcellular location">
    <subcellularLocation>
        <location evidence="1 8">Nucleus</location>
    </subcellularLocation>
</comment>
<evidence type="ECO:0000256" key="7">
    <source>
        <dbReference type="ARBA" id="ARBA00032012"/>
    </source>
</evidence>
<keyword evidence="10" id="KW-1185">Reference proteome</keyword>
<sequence>MARPQQPQFQNSHQELSLYSHITSSRQPQILRIISGITGMLPDTSLHHTLVFKPKRPKQLGPGGGTELYYVHLVSRIDETQEAEGKCYDVRKQKWTMTLEDIPEPTRKPVTSRSVLSSDISEGDAVAFMESLGYTFQAAYFTKSERLVHNNVIIKLTQILIPSNPPAPDNTVTPSADEMLGNPFPVSALTPLDPAKSWILKASVRVQSNQDVENLNVGANELKGFKELMKGMCDLEVAERLALDTRVR</sequence>
<dbReference type="Proteomes" id="UP000277580">
    <property type="component" value="Unassembled WGS sequence"/>
</dbReference>
<accession>A0A3N4KLP9</accession>
<dbReference type="InParanoid" id="A0A3N4KLP9"/>
<evidence type="ECO:0000256" key="6">
    <source>
        <dbReference type="ARBA" id="ARBA00023242"/>
    </source>
</evidence>
<dbReference type="PANTHER" id="PTHR13321:SF2">
    <property type="entry name" value="MEDIATOR OF RNA POLYMERASE II TRANSCRIPTION SUBUNIT 18"/>
    <property type="match status" value="1"/>
</dbReference>
<keyword evidence="4 8" id="KW-0805">Transcription regulation</keyword>
<dbReference type="GO" id="GO:0006357">
    <property type="term" value="P:regulation of transcription by RNA polymerase II"/>
    <property type="evidence" value="ECO:0007669"/>
    <property type="project" value="InterPro"/>
</dbReference>
<proteinExistence type="inferred from homology"/>
<evidence type="ECO:0000256" key="1">
    <source>
        <dbReference type="ARBA" id="ARBA00004123"/>
    </source>
</evidence>
<evidence type="ECO:0000256" key="2">
    <source>
        <dbReference type="ARBA" id="ARBA00009814"/>
    </source>
</evidence>
<evidence type="ECO:0000256" key="4">
    <source>
        <dbReference type="ARBA" id="ARBA00023015"/>
    </source>
</evidence>
<dbReference type="STRING" id="1392247.A0A3N4KLP9"/>
<gene>
    <name evidence="8" type="primary">MED18</name>
    <name evidence="9" type="ORF">P167DRAFT_526136</name>
</gene>
<evidence type="ECO:0000313" key="10">
    <source>
        <dbReference type="Proteomes" id="UP000277580"/>
    </source>
</evidence>
<evidence type="ECO:0000256" key="5">
    <source>
        <dbReference type="ARBA" id="ARBA00023163"/>
    </source>
</evidence>
<name>A0A3N4KLP9_9PEZI</name>
<dbReference type="Gene3D" id="2.40.320.10">
    <property type="entry name" value="Hypothetical Protein Pfu-838710-001"/>
    <property type="match status" value="1"/>
</dbReference>
<evidence type="ECO:0000256" key="3">
    <source>
        <dbReference type="ARBA" id="ARBA00019612"/>
    </source>
</evidence>
<dbReference type="OrthoDB" id="5348092at2759"/>
<dbReference type="AlphaFoldDB" id="A0A3N4KLP9"/>
<dbReference type="GO" id="GO:0006369">
    <property type="term" value="P:termination of RNA polymerase II transcription"/>
    <property type="evidence" value="ECO:0007669"/>
    <property type="project" value="TreeGrafter"/>
</dbReference>
<dbReference type="EMBL" id="ML119144">
    <property type="protein sequence ID" value="RPB10338.1"/>
    <property type="molecule type" value="Genomic_DNA"/>
</dbReference>
<comment type="subunit">
    <text evidence="8">Component of the Mediator complex.</text>
</comment>
<keyword evidence="8" id="KW-0010">Activator</keyword>
<comment type="function">
    <text evidence="8">Component of the Mediator complex, a coactivator involved in the regulated transcription of nearly all RNA polymerase II-dependent genes. Mediator functions as a bridge to convey information from gene-specific regulatory proteins to the basal RNA polymerase II transcription machinery. Mediator is recruited to promoters by direct interactions with regulatory proteins and serves as a scaffold for the assembly of a functional preinitiation complex with RNA polymerase II and the general transcription factors.</text>
</comment>
<protein>
    <recommendedName>
        <fullName evidence="3 8">Mediator of RNA polymerase II transcription subunit 18</fullName>
    </recommendedName>
    <alternativeName>
        <fullName evidence="7 8">Mediator complex subunit 18</fullName>
    </alternativeName>
</protein>
<dbReference type="GO" id="GO:0003712">
    <property type="term" value="F:transcription coregulator activity"/>
    <property type="evidence" value="ECO:0007669"/>
    <property type="project" value="InterPro"/>
</dbReference>
<dbReference type="InterPro" id="IPR019095">
    <property type="entry name" value="Mediator_Med18"/>
</dbReference>
<evidence type="ECO:0000256" key="8">
    <source>
        <dbReference type="RuleBase" id="RU364150"/>
    </source>
</evidence>
<comment type="similarity">
    <text evidence="2 8">Belongs to the Mediator complex subunit 18 family.</text>
</comment>
<reference evidence="9 10" key="1">
    <citation type="journal article" date="2018" name="Nat. Ecol. Evol.">
        <title>Pezizomycetes genomes reveal the molecular basis of ectomycorrhizal truffle lifestyle.</title>
        <authorList>
            <person name="Murat C."/>
            <person name="Payen T."/>
            <person name="Noel B."/>
            <person name="Kuo A."/>
            <person name="Morin E."/>
            <person name="Chen J."/>
            <person name="Kohler A."/>
            <person name="Krizsan K."/>
            <person name="Balestrini R."/>
            <person name="Da Silva C."/>
            <person name="Montanini B."/>
            <person name="Hainaut M."/>
            <person name="Levati E."/>
            <person name="Barry K.W."/>
            <person name="Belfiori B."/>
            <person name="Cichocki N."/>
            <person name="Clum A."/>
            <person name="Dockter R.B."/>
            <person name="Fauchery L."/>
            <person name="Guy J."/>
            <person name="Iotti M."/>
            <person name="Le Tacon F."/>
            <person name="Lindquist E.A."/>
            <person name="Lipzen A."/>
            <person name="Malagnac F."/>
            <person name="Mello A."/>
            <person name="Molinier V."/>
            <person name="Miyauchi S."/>
            <person name="Poulain J."/>
            <person name="Riccioni C."/>
            <person name="Rubini A."/>
            <person name="Sitrit Y."/>
            <person name="Splivallo R."/>
            <person name="Traeger S."/>
            <person name="Wang M."/>
            <person name="Zifcakova L."/>
            <person name="Wipf D."/>
            <person name="Zambonelli A."/>
            <person name="Paolocci F."/>
            <person name="Nowrousian M."/>
            <person name="Ottonello S."/>
            <person name="Baldrian P."/>
            <person name="Spatafora J.W."/>
            <person name="Henrissat B."/>
            <person name="Nagy L.G."/>
            <person name="Aury J.M."/>
            <person name="Wincker P."/>
            <person name="Grigoriev I.V."/>
            <person name="Bonfante P."/>
            <person name="Martin F.M."/>
        </authorList>
    </citation>
    <scope>NUCLEOTIDE SEQUENCE [LARGE SCALE GENOMIC DNA]</scope>
    <source>
        <strain evidence="9 10">CCBAS932</strain>
    </source>
</reference>
<evidence type="ECO:0000313" key="9">
    <source>
        <dbReference type="EMBL" id="RPB10338.1"/>
    </source>
</evidence>
<dbReference type="GO" id="GO:0016592">
    <property type="term" value="C:mediator complex"/>
    <property type="evidence" value="ECO:0007669"/>
    <property type="project" value="InterPro"/>
</dbReference>
<keyword evidence="5 8" id="KW-0804">Transcription</keyword>
<dbReference type="Pfam" id="PF09637">
    <property type="entry name" value="Med18"/>
    <property type="match status" value="1"/>
</dbReference>
<organism evidence="9 10">
    <name type="scientific">Morchella conica CCBAS932</name>
    <dbReference type="NCBI Taxonomy" id="1392247"/>
    <lineage>
        <taxon>Eukaryota</taxon>
        <taxon>Fungi</taxon>
        <taxon>Dikarya</taxon>
        <taxon>Ascomycota</taxon>
        <taxon>Pezizomycotina</taxon>
        <taxon>Pezizomycetes</taxon>
        <taxon>Pezizales</taxon>
        <taxon>Morchellaceae</taxon>
        <taxon>Morchella</taxon>
    </lineage>
</organism>
<dbReference type="PANTHER" id="PTHR13321">
    <property type="entry name" value="MEDIATOR OF RNA POLYMERASE II TRANSCRIPTION, SUBUNIT 18"/>
    <property type="match status" value="1"/>
</dbReference>
<keyword evidence="6 8" id="KW-0539">Nucleus</keyword>
<dbReference type="GO" id="GO:0070847">
    <property type="term" value="C:core mediator complex"/>
    <property type="evidence" value="ECO:0007669"/>
    <property type="project" value="TreeGrafter"/>
</dbReference>